<dbReference type="EMBL" id="JASCZI010090897">
    <property type="protein sequence ID" value="MED6147607.1"/>
    <property type="molecule type" value="Genomic_DNA"/>
</dbReference>
<evidence type="ECO:0000256" key="1">
    <source>
        <dbReference type="SAM" id="MobiDB-lite"/>
    </source>
</evidence>
<organism evidence="2 3">
    <name type="scientific">Stylosanthes scabra</name>
    <dbReference type="NCBI Taxonomy" id="79078"/>
    <lineage>
        <taxon>Eukaryota</taxon>
        <taxon>Viridiplantae</taxon>
        <taxon>Streptophyta</taxon>
        <taxon>Embryophyta</taxon>
        <taxon>Tracheophyta</taxon>
        <taxon>Spermatophyta</taxon>
        <taxon>Magnoliopsida</taxon>
        <taxon>eudicotyledons</taxon>
        <taxon>Gunneridae</taxon>
        <taxon>Pentapetalae</taxon>
        <taxon>rosids</taxon>
        <taxon>fabids</taxon>
        <taxon>Fabales</taxon>
        <taxon>Fabaceae</taxon>
        <taxon>Papilionoideae</taxon>
        <taxon>50 kb inversion clade</taxon>
        <taxon>dalbergioids sensu lato</taxon>
        <taxon>Dalbergieae</taxon>
        <taxon>Pterocarpus clade</taxon>
        <taxon>Stylosanthes</taxon>
    </lineage>
</organism>
<evidence type="ECO:0000313" key="3">
    <source>
        <dbReference type="Proteomes" id="UP001341840"/>
    </source>
</evidence>
<accession>A0ABU6TFX6</accession>
<feature type="region of interest" description="Disordered" evidence="1">
    <location>
        <begin position="116"/>
        <end position="141"/>
    </location>
</feature>
<dbReference type="Proteomes" id="UP001341840">
    <property type="component" value="Unassembled WGS sequence"/>
</dbReference>
<name>A0ABU6TFX6_9FABA</name>
<proteinExistence type="predicted"/>
<gene>
    <name evidence="2" type="ORF">PIB30_045375</name>
</gene>
<evidence type="ECO:0000313" key="2">
    <source>
        <dbReference type="EMBL" id="MED6147607.1"/>
    </source>
</evidence>
<feature type="region of interest" description="Disordered" evidence="1">
    <location>
        <begin position="48"/>
        <end position="86"/>
    </location>
</feature>
<keyword evidence="3" id="KW-1185">Reference proteome</keyword>
<reference evidence="2 3" key="1">
    <citation type="journal article" date="2023" name="Plants (Basel)">
        <title>Bridging the Gap: Combining Genomics and Transcriptomics Approaches to Understand Stylosanthes scabra, an Orphan Legume from the Brazilian Caatinga.</title>
        <authorList>
            <person name="Ferreira-Neto J.R.C."/>
            <person name="da Silva M.D."/>
            <person name="Binneck E."/>
            <person name="de Melo N.F."/>
            <person name="da Silva R.H."/>
            <person name="de Melo A.L.T.M."/>
            <person name="Pandolfi V."/>
            <person name="Bustamante F.O."/>
            <person name="Brasileiro-Vidal A.C."/>
            <person name="Benko-Iseppon A.M."/>
        </authorList>
    </citation>
    <scope>NUCLEOTIDE SEQUENCE [LARGE SCALE GENOMIC DNA]</scope>
    <source>
        <tissue evidence="2">Leaves</tissue>
    </source>
</reference>
<feature type="compositionally biased region" description="Polar residues" evidence="1">
    <location>
        <begin position="62"/>
        <end position="77"/>
    </location>
</feature>
<protein>
    <submittedName>
        <fullName evidence="2">Uncharacterized protein</fullName>
    </submittedName>
</protein>
<comment type="caution">
    <text evidence="2">The sequence shown here is derived from an EMBL/GenBank/DDBJ whole genome shotgun (WGS) entry which is preliminary data.</text>
</comment>
<sequence length="168" mass="17959">MATTRPLVSAPGSNMSQHAKLYAGQRLMPDEFLVNSKVAALLFASKENQHGHHSQPEEDGSASVSEVQTSSPNQPSATLPTPTPLPMHVEVVLDSEEDNSSGGLTTPASIGRRILSSSMPRHIASAPSKRSKGSAGSKTPWRFLAENPTKEIQGHIEYGSQQGRYSTL</sequence>